<dbReference type="Proteomes" id="UP000032024">
    <property type="component" value="Chromosome"/>
</dbReference>
<protein>
    <submittedName>
        <fullName evidence="1">Uncharacterized protein</fullName>
    </submittedName>
</protein>
<keyword evidence="2" id="KW-1185">Reference proteome</keyword>
<sequence>MRAKIPYHRAGDCKMAVSCFYIKRKSQSKAQLPPGRICKILLEKADE</sequence>
<reference evidence="2" key="1">
    <citation type="submission" date="2015-01" db="EMBL/GenBank/DDBJ databases">
        <title>Comparative genome analysis of Bacillus coagulans HM-08, Clostridium butyricum HM-68, Bacillus subtilis HM-66 and Bacillus paralicheniformis BL-09.</title>
        <authorList>
            <person name="Zhang H."/>
        </authorList>
    </citation>
    <scope>NUCLEOTIDE SEQUENCE [LARGE SCALE GENOMIC DNA]</scope>
    <source>
        <strain evidence="2">HM-08</strain>
    </source>
</reference>
<name>A0AAN0T3Y8_HEYCO</name>
<gene>
    <name evidence="1" type="ORF">SB48_HM08orf00966</name>
</gene>
<accession>A0AAN0T3Y8</accession>
<organism evidence="1 2">
    <name type="scientific">Heyndrickxia coagulans</name>
    <name type="common">Weizmannia coagulans</name>
    <dbReference type="NCBI Taxonomy" id="1398"/>
    <lineage>
        <taxon>Bacteria</taxon>
        <taxon>Bacillati</taxon>
        <taxon>Bacillota</taxon>
        <taxon>Bacilli</taxon>
        <taxon>Bacillales</taxon>
        <taxon>Bacillaceae</taxon>
        <taxon>Heyndrickxia</taxon>
    </lineage>
</organism>
<dbReference type="EMBL" id="CP010525">
    <property type="protein sequence ID" value="AJO21424.1"/>
    <property type="molecule type" value="Genomic_DNA"/>
</dbReference>
<proteinExistence type="predicted"/>
<dbReference type="AlphaFoldDB" id="A0AAN0T3Y8"/>
<evidence type="ECO:0000313" key="1">
    <source>
        <dbReference type="EMBL" id="AJO21424.1"/>
    </source>
</evidence>
<evidence type="ECO:0000313" key="2">
    <source>
        <dbReference type="Proteomes" id="UP000032024"/>
    </source>
</evidence>